<dbReference type="AlphaFoldDB" id="A0A383CAD3"/>
<sequence>MRRIILASGSPRRQELLKQMGVKFRVVVADVEEAQGPGRAARSICRSNALAKSRSIAMEHSGQTVLGADTLVHLDNELFGKPSSLTEAKQMLRQLSGKTHQVTTACALVQDARKIVFSLTTRVQFRELSDRQIDAYLRVVPVLDKAGAYAVQEKGEWLVEALHGSLTNVVGLPTERLHAELTTWFDTA</sequence>
<proteinExistence type="inferred from homology"/>
<evidence type="ECO:0000313" key="3">
    <source>
        <dbReference type="EMBL" id="SVE29134.1"/>
    </source>
</evidence>
<reference evidence="3" key="1">
    <citation type="submission" date="2018-05" db="EMBL/GenBank/DDBJ databases">
        <authorList>
            <person name="Lanie J.A."/>
            <person name="Ng W.-L."/>
            <person name="Kazmierczak K.M."/>
            <person name="Andrzejewski T.M."/>
            <person name="Davidsen T.M."/>
            <person name="Wayne K.J."/>
            <person name="Tettelin H."/>
            <person name="Glass J.I."/>
            <person name="Rusch D."/>
            <person name="Podicherti R."/>
            <person name="Tsui H.-C.T."/>
            <person name="Winkler M.E."/>
        </authorList>
    </citation>
    <scope>NUCLEOTIDE SEQUENCE</scope>
</reference>
<comment type="cofactor">
    <cofactor evidence="1">
        <name>a divalent metal cation</name>
        <dbReference type="ChEBI" id="CHEBI:60240"/>
    </cofactor>
</comment>
<dbReference type="Pfam" id="PF02545">
    <property type="entry name" value="Maf"/>
    <property type="match status" value="1"/>
</dbReference>
<gene>
    <name evidence="3" type="ORF">METZ01_LOCUS481988</name>
</gene>
<dbReference type="SUPFAM" id="SSF52972">
    <property type="entry name" value="ITPase-like"/>
    <property type="match status" value="1"/>
</dbReference>
<evidence type="ECO:0000256" key="1">
    <source>
        <dbReference type="ARBA" id="ARBA00001968"/>
    </source>
</evidence>
<name>A0A383CAD3_9ZZZZ</name>
<evidence type="ECO:0000256" key="2">
    <source>
        <dbReference type="ARBA" id="ARBA00022801"/>
    </source>
</evidence>
<dbReference type="PANTHER" id="PTHR43213">
    <property type="entry name" value="BIFUNCTIONAL DTTP/UTP PYROPHOSPHATASE/METHYLTRANSFERASE PROTEIN-RELATED"/>
    <property type="match status" value="1"/>
</dbReference>
<dbReference type="PANTHER" id="PTHR43213:SF5">
    <property type="entry name" value="BIFUNCTIONAL DTTP_UTP PYROPHOSPHATASE_METHYLTRANSFERASE PROTEIN-RELATED"/>
    <property type="match status" value="1"/>
</dbReference>
<protein>
    <submittedName>
        <fullName evidence="3">Uncharacterized protein</fullName>
    </submittedName>
</protein>
<feature type="non-terminal residue" evidence="3">
    <location>
        <position position="188"/>
    </location>
</feature>
<dbReference type="InterPro" id="IPR029001">
    <property type="entry name" value="ITPase-like_fam"/>
</dbReference>
<dbReference type="PIRSF" id="PIRSF006305">
    <property type="entry name" value="Maf"/>
    <property type="match status" value="1"/>
</dbReference>
<organism evidence="3">
    <name type="scientific">marine metagenome</name>
    <dbReference type="NCBI Taxonomy" id="408172"/>
    <lineage>
        <taxon>unclassified sequences</taxon>
        <taxon>metagenomes</taxon>
        <taxon>ecological metagenomes</taxon>
    </lineage>
</organism>
<dbReference type="InterPro" id="IPR003697">
    <property type="entry name" value="Maf-like"/>
</dbReference>
<dbReference type="GO" id="GO:0047429">
    <property type="term" value="F:nucleoside triphosphate diphosphatase activity"/>
    <property type="evidence" value="ECO:0007669"/>
    <property type="project" value="InterPro"/>
</dbReference>
<dbReference type="EMBL" id="UINC01207158">
    <property type="protein sequence ID" value="SVE29134.1"/>
    <property type="molecule type" value="Genomic_DNA"/>
</dbReference>
<dbReference type="NCBIfam" id="TIGR00172">
    <property type="entry name" value="maf"/>
    <property type="match status" value="1"/>
</dbReference>
<accession>A0A383CAD3</accession>
<dbReference type="Gene3D" id="3.90.950.10">
    <property type="match status" value="1"/>
</dbReference>
<dbReference type="CDD" id="cd00555">
    <property type="entry name" value="Maf"/>
    <property type="match status" value="1"/>
</dbReference>
<dbReference type="HAMAP" id="MF_00528">
    <property type="entry name" value="Maf"/>
    <property type="match status" value="1"/>
</dbReference>
<keyword evidence="2" id="KW-0378">Hydrolase</keyword>